<evidence type="ECO:0000256" key="1">
    <source>
        <dbReference type="SAM" id="MobiDB-lite"/>
    </source>
</evidence>
<sequence length="105" mass="11681">MFDGNELSDSESDVSFPVSPTNDRYHSGDGYHAIPPPYIETFMPPKPDLVFHNAPNVNKIIHTAFNVKLSPTKPDTSLSHTHRPSSPIIEDWVSDSMDDSETEIA</sequence>
<protein>
    <submittedName>
        <fullName evidence="2">Uncharacterized protein</fullName>
    </submittedName>
</protein>
<feature type="compositionally biased region" description="Acidic residues" evidence="1">
    <location>
        <begin position="92"/>
        <end position="105"/>
    </location>
</feature>
<feature type="compositionally biased region" description="Acidic residues" evidence="1">
    <location>
        <begin position="1"/>
        <end position="12"/>
    </location>
</feature>
<comment type="caution">
    <text evidence="2">The sequence shown here is derived from an EMBL/GenBank/DDBJ whole genome shotgun (WGS) entry which is preliminary data.</text>
</comment>
<feature type="region of interest" description="Disordered" evidence="1">
    <location>
        <begin position="1"/>
        <end position="29"/>
    </location>
</feature>
<feature type="region of interest" description="Disordered" evidence="1">
    <location>
        <begin position="71"/>
        <end position="105"/>
    </location>
</feature>
<dbReference type="AlphaFoldDB" id="A0A699VAH8"/>
<proteinExistence type="predicted"/>
<organism evidence="2">
    <name type="scientific">Tanacetum cinerariifolium</name>
    <name type="common">Dalmatian daisy</name>
    <name type="synonym">Chrysanthemum cinerariifolium</name>
    <dbReference type="NCBI Taxonomy" id="118510"/>
    <lineage>
        <taxon>Eukaryota</taxon>
        <taxon>Viridiplantae</taxon>
        <taxon>Streptophyta</taxon>
        <taxon>Embryophyta</taxon>
        <taxon>Tracheophyta</taxon>
        <taxon>Spermatophyta</taxon>
        <taxon>Magnoliopsida</taxon>
        <taxon>eudicotyledons</taxon>
        <taxon>Gunneridae</taxon>
        <taxon>Pentapetalae</taxon>
        <taxon>asterids</taxon>
        <taxon>campanulids</taxon>
        <taxon>Asterales</taxon>
        <taxon>Asteraceae</taxon>
        <taxon>Asteroideae</taxon>
        <taxon>Anthemideae</taxon>
        <taxon>Anthemidinae</taxon>
        <taxon>Tanacetum</taxon>
    </lineage>
</organism>
<name>A0A699VAH8_TANCI</name>
<reference evidence="2" key="1">
    <citation type="journal article" date="2019" name="Sci. Rep.">
        <title>Draft genome of Tanacetum cinerariifolium, the natural source of mosquito coil.</title>
        <authorList>
            <person name="Yamashiro T."/>
            <person name="Shiraishi A."/>
            <person name="Satake H."/>
            <person name="Nakayama K."/>
        </authorList>
    </citation>
    <scope>NUCLEOTIDE SEQUENCE</scope>
</reference>
<dbReference type="EMBL" id="BKCJ011423569">
    <property type="protein sequence ID" value="GFD32365.1"/>
    <property type="molecule type" value="Genomic_DNA"/>
</dbReference>
<evidence type="ECO:0000313" key="2">
    <source>
        <dbReference type="EMBL" id="GFD32365.1"/>
    </source>
</evidence>
<gene>
    <name evidence="2" type="ORF">Tci_904334</name>
</gene>
<accession>A0A699VAH8</accession>